<evidence type="ECO:0000313" key="1">
    <source>
        <dbReference type="EMBL" id="GAA1005292.1"/>
    </source>
</evidence>
<comment type="caution">
    <text evidence="1">The sequence shown here is derived from an EMBL/GenBank/DDBJ whole genome shotgun (WGS) entry which is preliminary data.</text>
</comment>
<dbReference type="EMBL" id="BAAAHU010000005">
    <property type="protein sequence ID" value="GAA1005292.1"/>
    <property type="molecule type" value="Genomic_DNA"/>
</dbReference>
<keyword evidence="2" id="KW-1185">Reference proteome</keyword>
<accession>A0ABN1SUA9</accession>
<gene>
    <name evidence="1" type="ORF">GCM10009564_09620</name>
</gene>
<dbReference type="Proteomes" id="UP001501072">
    <property type="component" value="Unassembled WGS sequence"/>
</dbReference>
<name>A0ABN1SUA9_9ACTN</name>
<sequence>MAGPLEPVRPRLVPLRMPVLLRHSCEAGGPAAPGGGKAPGEAGRAGHWAGRVLFVPTCP</sequence>
<evidence type="ECO:0000313" key="2">
    <source>
        <dbReference type="Proteomes" id="UP001501072"/>
    </source>
</evidence>
<organism evidence="1 2">
    <name type="scientific">Streptomyces thermogriseus</name>
    <dbReference type="NCBI Taxonomy" id="75292"/>
    <lineage>
        <taxon>Bacteria</taxon>
        <taxon>Bacillati</taxon>
        <taxon>Actinomycetota</taxon>
        <taxon>Actinomycetes</taxon>
        <taxon>Kitasatosporales</taxon>
        <taxon>Streptomycetaceae</taxon>
        <taxon>Streptomyces</taxon>
    </lineage>
</organism>
<reference evidence="1 2" key="1">
    <citation type="journal article" date="2019" name="Int. J. Syst. Evol. Microbiol.">
        <title>The Global Catalogue of Microorganisms (GCM) 10K type strain sequencing project: providing services to taxonomists for standard genome sequencing and annotation.</title>
        <authorList>
            <consortium name="The Broad Institute Genomics Platform"/>
            <consortium name="The Broad Institute Genome Sequencing Center for Infectious Disease"/>
            <person name="Wu L."/>
            <person name="Ma J."/>
        </authorList>
    </citation>
    <scope>NUCLEOTIDE SEQUENCE [LARGE SCALE GENOMIC DNA]</scope>
    <source>
        <strain evidence="1 2">JCM 11269</strain>
    </source>
</reference>
<protein>
    <submittedName>
        <fullName evidence="1">Uncharacterized protein</fullName>
    </submittedName>
</protein>
<proteinExistence type="predicted"/>